<evidence type="ECO:0000256" key="8">
    <source>
        <dbReference type="ARBA" id="ARBA00048090"/>
    </source>
</evidence>
<keyword evidence="7 9" id="KW-0067">ATP-binding</keyword>
<dbReference type="Pfam" id="PF13671">
    <property type="entry name" value="AAA_33"/>
    <property type="match status" value="1"/>
</dbReference>
<protein>
    <recommendedName>
        <fullName evidence="3 9">Gluconokinase</fullName>
        <ecNumber evidence="3 9">2.7.1.12</ecNumber>
    </recommendedName>
</protein>
<comment type="similarity">
    <text evidence="2 9">Belongs to the gluconokinase GntK/GntV family.</text>
</comment>
<comment type="caution">
    <text evidence="10">The sequence shown here is derived from an EMBL/GenBank/DDBJ whole genome shotgun (WGS) entry which is preliminary data.</text>
</comment>
<dbReference type="Proteomes" id="UP000036908">
    <property type="component" value="Unassembled WGS sequence"/>
</dbReference>
<organism evidence="10 11">
    <name type="scientific">Roseivirga seohaensis subsp. aquiponti</name>
    <dbReference type="NCBI Taxonomy" id="1566026"/>
    <lineage>
        <taxon>Bacteria</taxon>
        <taxon>Pseudomonadati</taxon>
        <taxon>Bacteroidota</taxon>
        <taxon>Cytophagia</taxon>
        <taxon>Cytophagales</taxon>
        <taxon>Roseivirgaceae</taxon>
        <taxon>Roseivirga</taxon>
    </lineage>
</organism>
<dbReference type="PATRIC" id="fig|1566026.4.peg.1285"/>
<keyword evidence="11" id="KW-1185">Reference proteome</keyword>
<dbReference type="AlphaFoldDB" id="A0A0L8AHZ0"/>
<dbReference type="InterPro" id="IPR027417">
    <property type="entry name" value="P-loop_NTPase"/>
</dbReference>
<keyword evidence="5 9" id="KW-0547">Nucleotide-binding</keyword>
<comment type="pathway">
    <text evidence="1">Carbohydrate acid metabolism.</text>
</comment>
<evidence type="ECO:0000313" key="10">
    <source>
        <dbReference type="EMBL" id="KOF02003.1"/>
    </source>
</evidence>
<dbReference type="PANTHER" id="PTHR43442:SF3">
    <property type="entry name" value="GLUCONOKINASE-RELATED"/>
    <property type="match status" value="1"/>
</dbReference>
<dbReference type="SUPFAM" id="SSF52540">
    <property type="entry name" value="P-loop containing nucleoside triphosphate hydrolases"/>
    <property type="match status" value="1"/>
</dbReference>
<comment type="catalytic activity">
    <reaction evidence="8 9">
        <text>D-gluconate + ATP = 6-phospho-D-gluconate + ADP + H(+)</text>
        <dbReference type="Rhea" id="RHEA:19433"/>
        <dbReference type="ChEBI" id="CHEBI:15378"/>
        <dbReference type="ChEBI" id="CHEBI:18391"/>
        <dbReference type="ChEBI" id="CHEBI:30616"/>
        <dbReference type="ChEBI" id="CHEBI:58759"/>
        <dbReference type="ChEBI" id="CHEBI:456216"/>
        <dbReference type="EC" id="2.7.1.12"/>
    </reaction>
</comment>
<evidence type="ECO:0000256" key="7">
    <source>
        <dbReference type="ARBA" id="ARBA00022840"/>
    </source>
</evidence>
<name>A0A0L8AHZ0_9BACT</name>
<dbReference type="GO" id="GO:0046316">
    <property type="term" value="F:gluconokinase activity"/>
    <property type="evidence" value="ECO:0007669"/>
    <property type="project" value="UniProtKB-EC"/>
</dbReference>
<evidence type="ECO:0000256" key="1">
    <source>
        <dbReference type="ARBA" id="ARBA00004761"/>
    </source>
</evidence>
<dbReference type="Gene3D" id="3.40.50.300">
    <property type="entry name" value="P-loop containing nucleotide triphosphate hydrolases"/>
    <property type="match status" value="1"/>
</dbReference>
<dbReference type="GO" id="GO:0005737">
    <property type="term" value="C:cytoplasm"/>
    <property type="evidence" value="ECO:0007669"/>
    <property type="project" value="TreeGrafter"/>
</dbReference>
<evidence type="ECO:0000256" key="5">
    <source>
        <dbReference type="ARBA" id="ARBA00022741"/>
    </source>
</evidence>
<evidence type="ECO:0000313" key="11">
    <source>
        <dbReference type="Proteomes" id="UP000036908"/>
    </source>
</evidence>
<dbReference type="GO" id="GO:0005524">
    <property type="term" value="F:ATP binding"/>
    <property type="evidence" value="ECO:0007669"/>
    <property type="project" value="UniProtKB-KW"/>
</dbReference>
<dbReference type="EC" id="2.7.1.12" evidence="3 9"/>
<dbReference type="CDD" id="cd02021">
    <property type="entry name" value="GntK"/>
    <property type="match status" value="1"/>
</dbReference>
<keyword evidence="6 9" id="KW-0418">Kinase</keyword>
<dbReference type="RefSeq" id="WP_053224529.1">
    <property type="nucleotide sequence ID" value="NZ_JSVA01000017.1"/>
</dbReference>
<dbReference type="EMBL" id="JSVA01000017">
    <property type="protein sequence ID" value="KOF02003.1"/>
    <property type="molecule type" value="Genomic_DNA"/>
</dbReference>
<evidence type="ECO:0000256" key="2">
    <source>
        <dbReference type="ARBA" id="ARBA00008420"/>
    </source>
</evidence>
<dbReference type="OrthoDB" id="9804542at2"/>
<proteinExistence type="inferred from homology"/>
<accession>A0A0L8AHZ0</accession>
<gene>
    <name evidence="10" type="ORF">OB69_14860</name>
</gene>
<evidence type="ECO:0000256" key="4">
    <source>
        <dbReference type="ARBA" id="ARBA00022679"/>
    </source>
</evidence>
<dbReference type="PANTHER" id="PTHR43442">
    <property type="entry name" value="GLUCONOKINASE-RELATED"/>
    <property type="match status" value="1"/>
</dbReference>
<dbReference type="NCBIfam" id="TIGR01313">
    <property type="entry name" value="therm_gnt_kin"/>
    <property type="match status" value="1"/>
</dbReference>
<evidence type="ECO:0000256" key="6">
    <source>
        <dbReference type="ARBA" id="ARBA00022777"/>
    </source>
</evidence>
<sequence length="161" mass="18106">MKNIIVIMGISGAGKSNVAEALSKSLHLPYLDADDFHSKANLMKMSSGTPLTDDDRWPWLASIVEHILNTHRSEFILACSALKQSYRDYLSQRLSITWVFLDITEHEATARLANRKQHYTQASLVQSQLATLEIPKNAIKINATDKLSSIVSRIELQLKKD</sequence>
<evidence type="ECO:0000256" key="9">
    <source>
        <dbReference type="RuleBase" id="RU363066"/>
    </source>
</evidence>
<evidence type="ECO:0000256" key="3">
    <source>
        <dbReference type="ARBA" id="ARBA00012054"/>
    </source>
</evidence>
<dbReference type="GO" id="GO:0005975">
    <property type="term" value="P:carbohydrate metabolic process"/>
    <property type="evidence" value="ECO:0007669"/>
    <property type="project" value="InterPro"/>
</dbReference>
<keyword evidence="4 9" id="KW-0808">Transferase</keyword>
<reference evidence="11" key="1">
    <citation type="submission" date="2014-11" db="EMBL/GenBank/DDBJ databases">
        <title>Genome sequencing of Roseivirga sp. D-25.</title>
        <authorList>
            <person name="Selvaratnam C."/>
            <person name="Thevarajoo S."/>
            <person name="Goh K.M."/>
            <person name="Eee R."/>
            <person name="Chan K.-G."/>
            <person name="Chong C.S."/>
        </authorList>
    </citation>
    <scope>NUCLEOTIDE SEQUENCE [LARGE SCALE GENOMIC DNA]</scope>
    <source>
        <strain evidence="11">D-25</strain>
    </source>
</reference>
<dbReference type="InterPro" id="IPR006001">
    <property type="entry name" value="Therm_gnt_kin"/>
</dbReference>